<accession>A0A1V9YA35</accession>
<comment type="caution">
    <text evidence="1">The sequence shown here is derived from an EMBL/GenBank/DDBJ whole genome shotgun (WGS) entry which is preliminary data.</text>
</comment>
<evidence type="ECO:0000313" key="2">
    <source>
        <dbReference type="Proteomes" id="UP000243579"/>
    </source>
</evidence>
<name>A0A1V9YA35_ACHHY</name>
<protein>
    <submittedName>
        <fullName evidence="1">Uncharacterized protein</fullName>
    </submittedName>
</protein>
<evidence type="ECO:0000313" key="1">
    <source>
        <dbReference type="EMBL" id="OQR82576.1"/>
    </source>
</evidence>
<sequence>MAGWGVRWNPWDRGYSGLEVEQMSFLHKTYCEVYNVDPKDLPHILQMDDKFHVPLYSPQVADFDEHTFVRKMQDMVGLLKNPAEGIISSICAYQKDRHERVTFNAYLNDPRTLLLEEIKAWALNTLAGATCTTEYIVNQVECRMQYIKKIQYGQQKLFTSGSGERSLMATLKDVREILEYRVLPIIETERAHASAKEQLTILEAKGTDALIHGVQFLFYVFRNTPNAPNDCTISNLQSQQHVAMKEAMNTKSGQMLQLLLNTPSFKELFPESPYATTQKDKAPQPLLLQWTPEEAKAMETSAVFCDMDTAAIVPSVLAKTANTQITPVDYFKQANSGLVTLPPDSAATAYESFVRMHGMLKLMADLIVSCRKARLLAGPGGDLLVYGPGGDEVRRLMQSWQAVQGEMRRLVNDMTQLGVQELDKLKSTQERNWRHCFKEVLSLQNYIANDIAATVEPIQMIHRNTDPARVQRLLHEFREATGAWVSENSTICNQISGTLGLPMLVDGQRIMHKPAEITMIEEGNEDEPETEVSAPTALVVARAPKSNPTPPPTNLVKPRASTFQEDIVKGLGNSVFSLFGVSTASAQPAASEMLLPDVPVPAAPKSAPISRNDAAPEPPMGALDALLLVRQVVQAIGALSWNTRSTVQTTILLDDRSEMDAFSILCAVYEAVGVVTSPTLLAQLAQYRQALLHELGLYLRFLLGGVSVLQQRMVQQDSLRSLQGMLLLLQRLEPHCHELQSALGLLQSQFDQMMEACAEMKAGMTQVLNTTPLLDPREETDGPAMYALNSIGSLSNMGWNKTNTPSPAIRSHMEYMDQMYTQMEYHKRNLAALQQSIGESTAAVEKAEAKLQSLVDDFTYRKLQLEAKMKASLDPKGVTQAMPNIYADIGYIFGAVYEGFQPPLYNESVDKCVDDFFHQETKHLKAVLTLL</sequence>
<keyword evidence="2" id="KW-1185">Reference proteome</keyword>
<dbReference type="AlphaFoldDB" id="A0A1V9YA35"/>
<dbReference type="Proteomes" id="UP000243579">
    <property type="component" value="Unassembled WGS sequence"/>
</dbReference>
<organism evidence="1 2">
    <name type="scientific">Achlya hypogyna</name>
    <name type="common">Oomycete</name>
    <name type="synonym">Protoachlya hypogyna</name>
    <dbReference type="NCBI Taxonomy" id="1202772"/>
    <lineage>
        <taxon>Eukaryota</taxon>
        <taxon>Sar</taxon>
        <taxon>Stramenopiles</taxon>
        <taxon>Oomycota</taxon>
        <taxon>Saprolegniomycetes</taxon>
        <taxon>Saprolegniales</taxon>
        <taxon>Achlyaceae</taxon>
        <taxon>Achlya</taxon>
    </lineage>
</organism>
<proteinExistence type="predicted"/>
<reference evidence="1 2" key="1">
    <citation type="journal article" date="2014" name="Genome Biol. Evol.">
        <title>The secreted proteins of Achlya hypogyna and Thraustotheca clavata identify the ancestral oomycete secretome and reveal gene acquisitions by horizontal gene transfer.</title>
        <authorList>
            <person name="Misner I."/>
            <person name="Blouin N."/>
            <person name="Leonard G."/>
            <person name="Richards T.A."/>
            <person name="Lane C.E."/>
        </authorList>
    </citation>
    <scope>NUCLEOTIDE SEQUENCE [LARGE SCALE GENOMIC DNA]</scope>
    <source>
        <strain evidence="1 2">ATCC 48635</strain>
    </source>
</reference>
<gene>
    <name evidence="1" type="ORF">ACHHYP_15764</name>
</gene>
<dbReference type="OrthoDB" id="64104at2759"/>
<dbReference type="EMBL" id="JNBR01002431">
    <property type="protein sequence ID" value="OQR82576.1"/>
    <property type="molecule type" value="Genomic_DNA"/>
</dbReference>